<dbReference type="Gene3D" id="3.40.50.410">
    <property type="entry name" value="von Willebrand factor, type A domain"/>
    <property type="match status" value="1"/>
</dbReference>
<dbReference type="GO" id="GO:0016705">
    <property type="term" value="F:oxidoreductase activity, acting on paired donors, with incorporation or reduction of molecular oxygen"/>
    <property type="evidence" value="ECO:0007669"/>
    <property type="project" value="InterPro"/>
</dbReference>
<organism evidence="3">
    <name type="scientific">Trichodesmium erythraeum (strain IMS101)</name>
    <dbReference type="NCBI Taxonomy" id="203124"/>
    <lineage>
        <taxon>Bacteria</taxon>
        <taxon>Bacillati</taxon>
        <taxon>Cyanobacteriota</taxon>
        <taxon>Cyanophyceae</taxon>
        <taxon>Oscillatoriophycideae</taxon>
        <taxon>Oscillatoriales</taxon>
        <taxon>Microcoleaceae</taxon>
        <taxon>Trichodesmium</taxon>
    </lineage>
</organism>
<keyword evidence="1" id="KW-0472">Membrane</keyword>
<keyword evidence="1" id="KW-0812">Transmembrane</keyword>
<dbReference type="EMBL" id="CP000393">
    <property type="protein sequence ID" value="ABG50233.1"/>
    <property type="molecule type" value="Genomic_DNA"/>
</dbReference>
<dbReference type="PROSITE" id="PS00086">
    <property type="entry name" value="CYTOCHROME_P450"/>
    <property type="match status" value="1"/>
</dbReference>
<sequence>MLILKNYSYLSTKIYFFARDLSLSLLIVICYINPVFAKVKNLEIIEAIPDRNEGKVTLRVKVYDQKNKPIRGMQKNEFNLTVCPPKSDPKTGECQTLNQADINLKIPQPKELPPAWVIVLLDFSGSMKQLDSSGEKTKLEGAIAAIRKFNQDLAKKGENTRISIVPFGKGGKNCPGNQVRKKQLDNFVLAGKKKVEQTLNKLESKLDNLCAATDIYEPLRQAVQFFGNPEDTRFNLPINSNLPQPRRSIILLSDGYHSIYGNRENEPELEAQDFEKMMFMLKSYPNITVHTLGYGLTPQQLQQKYDLKQSPTIRDISKRGRKKSNGSEKLREVAAEEFVDQRRLQQIAGVTNGIAEFSGNAENISTSLTEFLEALFDEYQINYIQPINADRGSLHNVQVSFKLPNNLVDSELEPYVFPWVSRSLPPLTRIIIFLFTLAALLGGGVIPFLLWAKSIKREFQ</sequence>
<feature type="transmembrane region" description="Helical" evidence="1">
    <location>
        <begin position="430"/>
        <end position="452"/>
    </location>
</feature>
<feature type="domain" description="VWFA" evidence="2">
    <location>
        <begin position="116"/>
        <end position="354"/>
    </location>
</feature>
<dbReference type="HOGENOM" id="CLU_695684_0_0_3"/>
<dbReference type="InterPro" id="IPR036465">
    <property type="entry name" value="vWFA_dom_sf"/>
</dbReference>
<proteinExistence type="predicted"/>
<dbReference type="GO" id="GO:0005506">
    <property type="term" value="F:iron ion binding"/>
    <property type="evidence" value="ECO:0007669"/>
    <property type="project" value="InterPro"/>
</dbReference>
<dbReference type="InterPro" id="IPR017972">
    <property type="entry name" value="Cyt_P450_CS"/>
</dbReference>
<evidence type="ECO:0000256" key="1">
    <source>
        <dbReference type="SAM" id="Phobius"/>
    </source>
</evidence>
<name>Q117U1_TRIEI</name>
<dbReference type="KEGG" id="ter:Tery_0817"/>
<dbReference type="CDD" id="cd00198">
    <property type="entry name" value="vWFA"/>
    <property type="match status" value="1"/>
</dbReference>
<dbReference type="SUPFAM" id="SSF53300">
    <property type="entry name" value="vWA-like"/>
    <property type="match status" value="1"/>
</dbReference>
<keyword evidence="1" id="KW-1133">Transmembrane helix</keyword>
<dbReference type="PROSITE" id="PS50234">
    <property type="entry name" value="VWFA"/>
    <property type="match status" value="1"/>
</dbReference>
<evidence type="ECO:0000313" key="3">
    <source>
        <dbReference type="EMBL" id="ABG50233.1"/>
    </source>
</evidence>
<accession>Q117U1</accession>
<evidence type="ECO:0000259" key="2">
    <source>
        <dbReference type="PROSITE" id="PS50234"/>
    </source>
</evidence>
<dbReference type="AlphaFoldDB" id="Q117U1"/>
<reference evidence="3" key="1">
    <citation type="submission" date="2006-06" db="EMBL/GenBank/DDBJ databases">
        <title>Complete sequence of Trichodesmium erythraeum IMS101.</title>
        <authorList>
            <consortium name="US DOE Joint Genome Institute"/>
            <person name="Copeland A."/>
            <person name="Lucas S."/>
            <person name="Lapidus A."/>
            <person name="Barry K."/>
            <person name="Detter J.C."/>
            <person name="Glavina del Rio T."/>
            <person name="Hammon N."/>
            <person name="Israni S."/>
            <person name="Dalin E."/>
            <person name="Tice H."/>
            <person name="Pitluck S."/>
            <person name="Kiss H."/>
            <person name="Munk A.C."/>
            <person name="Brettin T."/>
            <person name="Bruce D."/>
            <person name="Han C."/>
            <person name="Tapia R."/>
            <person name="Gilna P."/>
            <person name="Schmutz J."/>
            <person name="Larimer F."/>
            <person name="Land M."/>
            <person name="Hauser L."/>
            <person name="Kyrpides N."/>
            <person name="Kim E."/>
            <person name="Richardson P."/>
        </authorList>
    </citation>
    <scope>NUCLEOTIDE SEQUENCE [LARGE SCALE GENOMIC DNA]</scope>
    <source>
        <strain evidence="3">IMS101</strain>
    </source>
</reference>
<gene>
    <name evidence="3" type="ordered locus">Tery_0817</name>
</gene>
<dbReference type="InterPro" id="IPR002035">
    <property type="entry name" value="VWF_A"/>
</dbReference>
<dbReference type="eggNOG" id="COG2304">
    <property type="taxonomic scope" value="Bacteria"/>
</dbReference>
<protein>
    <recommendedName>
        <fullName evidence="2">VWFA domain-containing protein</fullName>
    </recommendedName>
</protein>